<gene>
    <name evidence="2" type="ORF">P691DRAFT_766759</name>
</gene>
<organism evidence="2 3">
    <name type="scientific">Macrolepiota fuliginosa MF-IS2</name>
    <dbReference type="NCBI Taxonomy" id="1400762"/>
    <lineage>
        <taxon>Eukaryota</taxon>
        <taxon>Fungi</taxon>
        <taxon>Dikarya</taxon>
        <taxon>Basidiomycota</taxon>
        <taxon>Agaricomycotina</taxon>
        <taxon>Agaricomycetes</taxon>
        <taxon>Agaricomycetidae</taxon>
        <taxon>Agaricales</taxon>
        <taxon>Agaricineae</taxon>
        <taxon>Agaricaceae</taxon>
        <taxon>Macrolepiota</taxon>
    </lineage>
</organism>
<name>A0A9P6BWV4_9AGAR</name>
<feature type="chain" id="PRO_5040257400" evidence="1">
    <location>
        <begin position="18"/>
        <end position="73"/>
    </location>
</feature>
<evidence type="ECO:0000313" key="3">
    <source>
        <dbReference type="Proteomes" id="UP000807342"/>
    </source>
</evidence>
<accession>A0A9P6BWV4</accession>
<keyword evidence="1" id="KW-0732">Signal</keyword>
<dbReference type="AlphaFoldDB" id="A0A9P6BWV4"/>
<keyword evidence="3" id="KW-1185">Reference proteome</keyword>
<reference evidence="2" key="1">
    <citation type="submission" date="2020-11" db="EMBL/GenBank/DDBJ databases">
        <authorList>
            <consortium name="DOE Joint Genome Institute"/>
            <person name="Ahrendt S."/>
            <person name="Riley R."/>
            <person name="Andreopoulos W."/>
            <person name="Labutti K."/>
            <person name="Pangilinan J."/>
            <person name="Ruiz-Duenas F.J."/>
            <person name="Barrasa J.M."/>
            <person name="Sanchez-Garcia M."/>
            <person name="Camarero S."/>
            <person name="Miyauchi S."/>
            <person name="Serrano A."/>
            <person name="Linde D."/>
            <person name="Babiker R."/>
            <person name="Drula E."/>
            <person name="Ayuso-Fernandez I."/>
            <person name="Pacheco R."/>
            <person name="Padilla G."/>
            <person name="Ferreira P."/>
            <person name="Barriuso J."/>
            <person name="Kellner H."/>
            <person name="Castanera R."/>
            <person name="Alfaro M."/>
            <person name="Ramirez L."/>
            <person name="Pisabarro A.G."/>
            <person name="Kuo A."/>
            <person name="Tritt A."/>
            <person name="Lipzen A."/>
            <person name="He G."/>
            <person name="Yan M."/>
            <person name="Ng V."/>
            <person name="Cullen D."/>
            <person name="Martin F."/>
            <person name="Rosso M.-N."/>
            <person name="Henrissat B."/>
            <person name="Hibbett D."/>
            <person name="Martinez A.T."/>
            <person name="Grigoriev I.V."/>
        </authorList>
    </citation>
    <scope>NUCLEOTIDE SEQUENCE</scope>
    <source>
        <strain evidence="2">MF-IS2</strain>
    </source>
</reference>
<evidence type="ECO:0000256" key="1">
    <source>
        <dbReference type="SAM" id="SignalP"/>
    </source>
</evidence>
<sequence length="73" mass="7500">MHHGWANQLAFIANISCTCLKLHTCTIHSISTAAALTTSNATATSAAVPTDTNTTSVPTNPAGTDVTIVYIQG</sequence>
<comment type="caution">
    <text evidence="2">The sequence shown here is derived from an EMBL/GenBank/DDBJ whole genome shotgun (WGS) entry which is preliminary data.</text>
</comment>
<dbReference type="Proteomes" id="UP000807342">
    <property type="component" value="Unassembled WGS sequence"/>
</dbReference>
<dbReference type="EMBL" id="MU152073">
    <property type="protein sequence ID" value="KAF9441084.1"/>
    <property type="molecule type" value="Genomic_DNA"/>
</dbReference>
<feature type="signal peptide" evidence="1">
    <location>
        <begin position="1"/>
        <end position="17"/>
    </location>
</feature>
<protein>
    <submittedName>
        <fullName evidence="2">Uncharacterized protein</fullName>
    </submittedName>
</protein>
<proteinExistence type="predicted"/>
<evidence type="ECO:0000313" key="2">
    <source>
        <dbReference type="EMBL" id="KAF9441084.1"/>
    </source>
</evidence>